<name>A0A0B0EIF6_9BACT</name>
<dbReference type="eggNOG" id="ENOG5033VK5">
    <property type="taxonomic scope" value="Bacteria"/>
</dbReference>
<dbReference type="GO" id="GO:0050821">
    <property type="term" value="P:protein stabilization"/>
    <property type="evidence" value="ECO:0007669"/>
    <property type="project" value="TreeGrafter"/>
</dbReference>
<keyword evidence="2 3" id="KW-0732">Signal</keyword>
<reference evidence="4 5" key="1">
    <citation type="submission" date="2014-10" db="EMBL/GenBank/DDBJ databases">
        <title>Draft genome of anammox bacterium scalindua brodae, obtained using differential coverage binning of sequence data from two enrichment reactors.</title>
        <authorList>
            <person name="Speth D.R."/>
            <person name="Russ L."/>
            <person name="Kartal B."/>
            <person name="Op den Camp H.J."/>
            <person name="Dutilh B.E."/>
            <person name="Jetten M.S."/>
        </authorList>
    </citation>
    <scope>NUCLEOTIDE SEQUENCE [LARGE SCALE GENOMIC DNA]</scope>
    <source>
        <strain evidence="4">RU1</strain>
    </source>
</reference>
<comment type="caution">
    <text evidence="4">The sequence shown here is derived from an EMBL/GenBank/DDBJ whole genome shotgun (WGS) entry which is preliminary data.</text>
</comment>
<evidence type="ECO:0000256" key="1">
    <source>
        <dbReference type="ARBA" id="ARBA00009091"/>
    </source>
</evidence>
<dbReference type="Gene3D" id="3.30.910.20">
    <property type="entry name" value="Skp domain"/>
    <property type="match status" value="1"/>
</dbReference>
<feature type="signal peptide" evidence="3">
    <location>
        <begin position="1"/>
        <end position="22"/>
    </location>
</feature>
<evidence type="ECO:0008006" key="6">
    <source>
        <dbReference type="Google" id="ProtNLM"/>
    </source>
</evidence>
<dbReference type="PANTHER" id="PTHR35089">
    <property type="entry name" value="CHAPERONE PROTEIN SKP"/>
    <property type="match status" value="1"/>
</dbReference>
<sequence>MNKISIKYRILTIFICSIVSIAAFNSMQQDVDAKGLKIGVVDINEVFDKYNRRVDIDQQLKNTEAEFKKEIEDKKKVMIDLNEETQLLDLGSESRSSNMVILEKKNVELEGYAKFAEGQLTKKYKNAFEVIYEEIIEEVDSFGKEGNYSVIIKKEKPNLQSDQLSDLQFKIGIRTVLYNSSAIDITQAVTDRMNARYQQEKSKNAGAK</sequence>
<organism evidence="4 5">
    <name type="scientific">Candidatus Scalindua brodae</name>
    <dbReference type="NCBI Taxonomy" id="237368"/>
    <lineage>
        <taxon>Bacteria</taxon>
        <taxon>Pseudomonadati</taxon>
        <taxon>Planctomycetota</taxon>
        <taxon>Candidatus Brocadiia</taxon>
        <taxon>Candidatus Brocadiales</taxon>
        <taxon>Candidatus Scalinduaceae</taxon>
        <taxon>Candidatus Scalindua</taxon>
    </lineage>
</organism>
<dbReference type="Pfam" id="PF03938">
    <property type="entry name" value="OmpH"/>
    <property type="match status" value="1"/>
</dbReference>
<dbReference type="InterPro" id="IPR024930">
    <property type="entry name" value="Skp_dom_sf"/>
</dbReference>
<dbReference type="InterPro" id="IPR005632">
    <property type="entry name" value="Chaperone_Skp"/>
</dbReference>
<dbReference type="SMART" id="SM00935">
    <property type="entry name" value="OmpH"/>
    <property type="match status" value="1"/>
</dbReference>
<gene>
    <name evidence="4" type="ORF">SCABRO_01445</name>
</gene>
<dbReference type="GO" id="GO:0051082">
    <property type="term" value="F:unfolded protein binding"/>
    <property type="evidence" value="ECO:0007669"/>
    <property type="project" value="InterPro"/>
</dbReference>
<dbReference type="SUPFAM" id="SSF111384">
    <property type="entry name" value="OmpH-like"/>
    <property type="match status" value="1"/>
</dbReference>
<evidence type="ECO:0000256" key="3">
    <source>
        <dbReference type="SAM" id="SignalP"/>
    </source>
</evidence>
<dbReference type="EMBL" id="JRYO01000089">
    <property type="protein sequence ID" value="KHE92837.1"/>
    <property type="molecule type" value="Genomic_DNA"/>
</dbReference>
<protein>
    <recommendedName>
        <fullName evidence="6">Outer membrane protein (OmpH-like)</fullName>
    </recommendedName>
</protein>
<dbReference type="AlphaFoldDB" id="A0A0B0EIF6"/>
<feature type="chain" id="PRO_5002054298" description="Outer membrane protein (OmpH-like)" evidence="3">
    <location>
        <begin position="23"/>
        <end position="208"/>
    </location>
</feature>
<dbReference type="GO" id="GO:0005829">
    <property type="term" value="C:cytosol"/>
    <property type="evidence" value="ECO:0007669"/>
    <property type="project" value="TreeGrafter"/>
</dbReference>
<proteinExistence type="inferred from homology"/>
<comment type="similarity">
    <text evidence="1">Belongs to the Skp family.</text>
</comment>
<dbReference type="Proteomes" id="UP000030652">
    <property type="component" value="Unassembled WGS sequence"/>
</dbReference>
<accession>A0A0B0EIF6</accession>
<evidence type="ECO:0000256" key="2">
    <source>
        <dbReference type="ARBA" id="ARBA00022729"/>
    </source>
</evidence>
<dbReference type="PANTHER" id="PTHR35089:SF1">
    <property type="entry name" value="CHAPERONE PROTEIN SKP"/>
    <property type="match status" value="1"/>
</dbReference>
<evidence type="ECO:0000313" key="4">
    <source>
        <dbReference type="EMBL" id="KHE92837.1"/>
    </source>
</evidence>
<evidence type="ECO:0000313" key="5">
    <source>
        <dbReference type="Proteomes" id="UP000030652"/>
    </source>
</evidence>